<evidence type="ECO:0000256" key="1">
    <source>
        <dbReference type="SAM" id="SignalP"/>
    </source>
</evidence>
<protein>
    <submittedName>
        <fullName evidence="3">Metallo-mystery pair system four-Cys motif protein</fullName>
    </submittedName>
</protein>
<keyword evidence="4" id="KW-1185">Reference proteome</keyword>
<dbReference type="Proteomes" id="UP000225379">
    <property type="component" value="Unassembled WGS sequence"/>
</dbReference>
<dbReference type="RefSeq" id="WP_098736649.1">
    <property type="nucleotide sequence ID" value="NZ_PDKW01000040.1"/>
</dbReference>
<dbReference type="InterPro" id="IPR023977">
    <property type="entry name" value="MbnP-like"/>
</dbReference>
<feature type="domain" description="Copper-binding protein MbnP-like" evidence="2">
    <location>
        <begin position="30"/>
        <end position="247"/>
    </location>
</feature>
<evidence type="ECO:0000259" key="2">
    <source>
        <dbReference type="Pfam" id="PF20243"/>
    </source>
</evidence>
<sequence>MTVQRAAFAGLAILGLAACSTTTPAPDSMPVTVTFALTANGKPARCGEPLGPLGSGGTPATLHDARFYVEDVALIDAAGQAVPLALERNDWQTASVALLDFEDGTGGCAGGTRATNATVTGSVPAGRYAGLSFTVGVPPALNHSSTEKAAPPLDIAAMGWSWQAGRKFMKVEVDPNGGVAKSAGAKARTWYVHLGSNGCTGNPADGESVSCTNANRLPVTVAAFDPATQAVALDLSSLFDGSALGRDRGGAVGCMSGPTDPECGPVFRQLGLSLESGRPVTPGTSPAFVVVAKPVAKP</sequence>
<comment type="caution">
    <text evidence="3">The sequence shown here is derived from an EMBL/GenBank/DDBJ whole genome shotgun (WGS) entry which is preliminary data.</text>
</comment>
<organism evidence="3 4">
    <name type="scientific">Azospirillum palustre</name>
    <dbReference type="NCBI Taxonomy" id="2044885"/>
    <lineage>
        <taxon>Bacteria</taxon>
        <taxon>Pseudomonadati</taxon>
        <taxon>Pseudomonadota</taxon>
        <taxon>Alphaproteobacteria</taxon>
        <taxon>Rhodospirillales</taxon>
        <taxon>Azospirillaceae</taxon>
        <taxon>Azospirillum</taxon>
    </lineage>
</organism>
<dbReference type="Pfam" id="PF20243">
    <property type="entry name" value="MbnP"/>
    <property type="match status" value="1"/>
</dbReference>
<dbReference type="NCBIfam" id="TIGR04052">
    <property type="entry name" value="MbnP_like_WxW"/>
    <property type="match status" value="1"/>
</dbReference>
<dbReference type="EMBL" id="PDKW01000040">
    <property type="protein sequence ID" value="PGH57198.1"/>
    <property type="molecule type" value="Genomic_DNA"/>
</dbReference>
<dbReference type="AlphaFoldDB" id="A0A2B8BI17"/>
<proteinExistence type="predicted"/>
<evidence type="ECO:0000313" key="4">
    <source>
        <dbReference type="Proteomes" id="UP000225379"/>
    </source>
</evidence>
<name>A0A2B8BI17_9PROT</name>
<evidence type="ECO:0000313" key="3">
    <source>
        <dbReference type="EMBL" id="PGH57198.1"/>
    </source>
</evidence>
<feature type="signal peptide" evidence="1">
    <location>
        <begin position="1"/>
        <end position="25"/>
    </location>
</feature>
<dbReference type="InterPro" id="IPR046863">
    <property type="entry name" value="MbnP-like_dom"/>
</dbReference>
<feature type="chain" id="PRO_5012360707" evidence="1">
    <location>
        <begin position="26"/>
        <end position="298"/>
    </location>
</feature>
<dbReference type="PROSITE" id="PS51257">
    <property type="entry name" value="PROKAR_LIPOPROTEIN"/>
    <property type="match status" value="1"/>
</dbReference>
<reference evidence="4" key="1">
    <citation type="submission" date="2017-10" db="EMBL/GenBank/DDBJ databases">
        <authorList>
            <person name="Kravchenko I.K."/>
            <person name="Grouzdev D.S."/>
        </authorList>
    </citation>
    <scope>NUCLEOTIDE SEQUENCE [LARGE SCALE GENOMIC DNA]</scope>
    <source>
        <strain evidence="4">B2</strain>
    </source>
</reference>
<gene>
    <name evidence="3" type="ORF">CRT60_12050</name>
</gene>
<keyword evidence="1" id="KW-0732">Signal</keyword>
<accession>A0A2B8BI17</accession>
<dbReference type="OrthoDB" id="64245at2"/>